<dbReference type="Proteomes" id="UP000564964">
    <property type="component" value="Unassembled WGS sequence"/>
</dbReference>
<dbReference type="EMBL" id="JAGVWE010000007">
    <property type="protein sequence ID" value="MBS3063807.1"/>
    <property type="molecule type" value="Genomic_DNA"/>
</dbReference>
<comment type="caution">
    <text evidence="2">The sequence shown here is derived from an EMBL/GenBank/DDBJ whole genome shotgun (WGS) entry which is preliminary data.</text>
</comment>
<dbReference type="Proteomes" id="UP000678237">
    <property type="component" value="Unassembled WGS sequence"/>
</dbReference>
<dbReference type="EMBL" id="DUGH01000026">
    <property type="protein sequence ID" value="HIH15994.1"/>
    <property type="molecule type" value="Genomic_DNA"/>
</dbReference>
<evidence type="ECO:0000313" key="3">
    <source>
        <dbReference type="EMBL" id="MBS3063807.1"/>
    </source>
</evidence>
<reference evidence="3" key="3">
    <citation type="submission" date="2021-05" db="EMBL/GenBank/DDBJ databases">
        <title>Protein family content uncovers lineage relationships and bacterial pathway maintenance mechanisms in DPANN archaea.</title>
        <authorList>
            <person name="Castelle C.J."/>
            <person name="Meheust R."/>
            <person name="Jaffe A.L."/>
            <person name="Seitz K."/>
            <person name="Gong X."/>
            <person name="Baker B.J."/>
            <person name="Banfield J.F."/>
        </authorList>
    </citation>
    <scope>NUCLEOTIDE SEQUENCE</scope>
    <source>
        <strain evidence="3">RIFCSPLOWO2_01_FULL_58_19</strain>
    </source>
</reference>
<evidence type="ECO:0000313" key="2">
    <source>
        <dbReference type="EMBL" id="HIH15994.1"/>
    </source>
</evidence>
<dbReference type="AlphaFoldDB" id="A0A7J4JFC5"/>
<name>A0A7J4JFC5_9ARCH</name>
<keyword evidence="1" id="KW-0812">Transmembrane</keyword>
<accession>A0A7J4JFC5</accession>
<proteinExistence type="predicted"/>
<evidence type="ECO:0000256" key="1">
    <source>
        <dbReference type="SAM" id="Phobius"/>
    </source>
</evidence>
<reference evidence="2" key="1">
    <citation type="journal article" date="2020" name="bioRxiv">
        <title>A rank-normalized archaeal taxonomy based on genome phylogeny resolves widespread incomplete and uneven classifications.</title>
        <authorList>
            <person name="Rinke C."/>
            <person name="Chuvochina M."/>
            <person name="Mussig A.J."/>
            <person name="Chaumeil P.-A."/>
            <person name="Waite D.W."/>
            <person name="Whitman W.B."/>
            <person name="Parks D.H."/>
            <person name="Hugenholtz P."/>
        </authorList>
    </citation>
    <scope>NUCLEOTIDE SEQUENCE</scope>
    <source>
        <strain evidence="2">UBA10219</strain>
    </source>
</reference>
<protein>
    <submittedName>
        <fullName evidence="2">Uncharacterized protein</fullName>
    </submittedName>
</protein>
<gene>
    <name evidence="2" type="ORF">HA252_01160</name>
    <name evidence="3" type="ORF">J4203_08165</name>
</gene>
<keyword evidence="1" id="KW-0472">Membrane</keyword>
<feature type="transmembrane region" description="Helical" evidence="1">
    <location>
        <begin position="32"/>
        <end position="50"/>
    </location>
</feature>
<reference evidence="3" key="2">
    <citation type="submission" date="2021-03" db="EMBL/GenBank/DDBJ databases">
        <authorList>
            <person name="Jaffe A."/>
        </authorList>
    </citation>
    <scope>NUCLEOTIDE SEQUENCE</scope>
    <source>
        <strain evidence="3">RIFCSPLOWO2_01_FULL_58_19</strain>
    </source>
</reference>
<evidence type="ECO:0000313" key="4">
    <source>
        <dbReference type="Proteomes" id="UP000564964"/>
    </source>
</evidence>
<keyword evidence="1" id="KW-1133">Transmembrane helix</keyword>
<organism evidence="2 4">
    <name type="scientific">Candidatus Iainarchaeum sp</name>
    <dbReference type="NCBI Taxonomy" id="3101447"/>
    <lineage>
        <taxon>Archaea</taxon>
        <taxon>Candidatus Iainarchaeota</taxon>
        <taxon>Candidatus Iainarchaeia</taxon>
        <taxon>Candidatus Iainarchaeales</taxon>
        <taxon>Candidatus Iainarchaeaceae</taxon>
        <taxon>Candidatus Iainarchaeum</taxon>
    </lineage>
</organism>
<sequence>MDTETRRALDGIKERNRRVEGDKAWETSKTRLLVLSTATFLVVLYFLLLTKAPDPYLNALLSAGAFPLQQATMPWLKQEWLKRFHKK</sequence>